<name>A0A0J8QXB0_COCIT</name>
<protein>
    <submittedName>
        <fullName evidence="2">Uncharacterized protein</fullName>
    </submittedName>
</protein>
<evidence type="ECO:0000256" key="1">
    <source>
        <dbReference type="SAM" id="MobiDB-lite"/>
    </source>
</evidence>
<dbReference type="AlphaFoldDB" id="A0A0J8QXB0"/>
<accession>A0A0J8QXB0</accession>
<evidence type="ECO:0000313" key="3">
    <source>
        <dbReference type="Proteomes" id="UP000054559"/>
    </source>
</evidence>
<evidence type="ECO:0000313" key="2">
    <source>
        <dbReference type="EMBL" id="KMU76660.1"/>
    </source>
</evidence>
<sequence length="144" mass="15887">MESKGPLTGTEDLWRYSLAWVVVVGSRTCISESAKDQSGLESDPTNVDLDNSSPSPSSAAHPYNITRRHEIPPQRTVFPYRGVLSPLSLTIKRNLSSTLLDHAVSRPLLSSLDLPPVAYARRIPLPTSFLRVQTRIIRCPPPIS</sequence>
<reference evidence="3" key="1">
    <citation type="journal article" date="2010" name="Genome Res.">
        <title>Population genomic sequencing of Coccidioides fungi reveals recent hybridization and transposon control.</title>
        <authorList>
            <person name="Neafsey D.E."/>
            <person name="Barker B.M."/>
            <person name="Sharpton T.J."/>
            <person name="Stajich J.E."/>
            <person name="Park D.J."/>
            <person name="Whiston E."/>
            <person name="Hung C.-Y."/>
            <person name="McMahan C."/>
            <person name="White J."/>
            <person name="Sykes S."/>
            <person name="Heiman D."/>
            <person name="Young S."/>
            <person name="Zeng Q."/>
            <person name="Abouelleil A."/>
            <person name="Aftuck L."/>
            <person name="Bessette D."/>
            <person name="Brown A."/>
            <person name="FitzGerald M."/>
            <person name="Lui A."/>
            <person name="Macdonald J.P."/>
            <person name="Priest M."/>
            <person name="Orbach M.J."/>
            <person name="Galgiani J.N."/>
            <person name="Kirkland T.N."/>
            <person name="Cole G.T."/>
            <person name="Birren B.W."/>
            <person name="Henn M.R."/>
            <person name="Taylor J.W."/>
            <person name="Rounsley S.D."/>
        </authorList>
    </citation>
    <scope>NUCLEOTIDE SEQUENCE [LARGE SCALE GENOMIC DNA]</scope>
    <source>
        <strain evidence="3">RMSCC 3703</strain>
    </source>
</reference>
<organism evidence="2 3">
    <name type="scientific">Coccidioides immitis RMSCC 3703</name>
    <dbReference type="NCBI Taxonomy" id="454286"/>
    <lineage>
        <taxon>Eukaryota</taxon>
        <taxon>Fungi</taxon>
        <taxon>Dikarya</taxon>
        <taxon>Ascomycota</taxon>
        <taxon>Pezizomycotina</taxon>
        <taxon>Eurotiomycetes</taxon>
        <taxon>Eurotiomycetidae</taxon>
        <taxon>Onygenales</taxon>
        <taxon>Onygenaceae</taxon>
        <taxon>Coccidioides</taxon>
    </lineage>
</organism>
<dbReference type="Proteomes" id="UP000054559">
    <property type="component" value="Unassembled WGS sequence"/>
</dbReference>
<dbReference type="EMBL" id="DS268147">
    <property type="protein sequence ID" value="KMU76660.1"/>
    <property type="molecule type" value="Genomic_DNA"/>
</dbReference>
<proteinExistence type="predicted"/>
<feature type="region of interest" description="Disordered" evidence="1">
    <location>
        <begin position="33"/>
        <end position="68"/>
    </location>
</feature>
<gene>
    <name evidence="2" type="ORF">CISG_05803</name>
</gene>
<feature type="compositionally biased region" description="Polar residues" evidence="1">
    <location>
        <begin position="39"/>
        <end position="51"/>
    </location>
</feature>